<dbReference type="InParanoid" id="C3Z667"/>
<evidence type="ECO:0000256" key="4">
    <source>
        <dbReference type="ARBA" id="ARBA00022692"/>
    </source>
</evidence>
<evidence type="ECO:0000313" key="14">
    <source>
        <dbReference type="EMBL" id="EEN51993.1"/>
    </source>
</evidence>
<keyword evidence="10 11" id="KW-0407">Ion channel</keyword>
<organism>
    <name type="scientific">Branchiostoma floridae</name>
    <name type="common">Florida lancelet</name>
    <name type="synonym">Amphioxus</name>
    <dbReference type="NCBI Taxonomy" id="7739"/>
    <lineage>
        <taxon>Eukaryota</taxon>
        <taxon>Metazoa</taxon>
        <taxon>Chordata</taxon>
        <taxon>Cephalochordata</taxon>
        <taxon>Leptocardii</taxon>
        <taxon>Amphioxiformes</taxon>
        <taxon>Branchiostomatidae</taxon>
        <taxon>Branchiostoma</taxon>
    </lineage>
</organism>
<keyword evidence="7 11" id="KW-0406">Ion transport</keyword>
<name>C3Z667_BRAFL</name>
<evidence type="ECO:0000256" key="3">
    <source>
        <dbReference type="ARBA" id="ARBA00022461"/>
    </source>
</evidence>
<dbReference type="InterPro" id="IPR001873">
    <property type="entry name" value="ENaC"/>
</dbReference>
<evidence type="ECO:0000256" key="1">
    <source>
        <dbReference type="ARBA" id="ARBA00004141"/>
    </source>
</evidence>
<keyword evidence="5 13" id="KW-1133">Transmembrane helix</keyword>
<dbReference type="AlphaFoldDB" id="C3Z667"/>
<evidence type="ECO:0000256" key="11">
    <source>
        <dbReference type="RuleBase" id="RU000679"/>
    </source>
</evidence>
<dbReference type="GO" id="GO:0016020">
    <property type="term" value="C:membrane"/>
    <property type="evidence" value="ECO:0007669"/>
    <property type="project" value="UniProtKB-SubCell"/>
</dbReference>
<dbReference type="PRINTS" id="PR01078">
    <property type="entry name" value="AMINACHANNEL"/>
</dbReference>
<feature type="region of interest" description="Disordered" evidence="12">
    <location>
        <begin position="1"/>
        <end position="64"/>
    </location>
</feature>
<keyword evidence="6" id="KW-0915">Sodium</keyword>
<sequence>MEERLPGQARMDKPGCSSQPDYVEDLPDYETATGFKPYPKEPAASSQDDKKEEEPKSPEYEFASGTTMHGLGKIADAPNLPARLMWTVFFLVAFGYAAYLITQTFISYFNWETITDVKLEFSESLEFPAVTLCNFNKYEKRSEVSQNFDAIDYLSPIIGNAFLPSTGGDIPQASTNDSLYSLSLMSITDFAGFRLDADSLMDCTWKGERCYAENFTKVYTTFGNCYIFNAASDQNLVQTIPGAGNGLHIVVDVKKDMYTEDLEAGGNSDVGLKLHVHPKYEPPELQTQGIAVGPGNHAYVGISQVTYVNEIHPWGICEHVQLDHYDTYTFSACMLECKAHHVQDECGCTALELIGSVQLESDPQICSPQQIADCVNSVYQRVQTGQLPCYCPTPCEIVEYDTTVSYAGWPNPKASEKLTRDYPDLSQDYLKENWVVFDVYYKQLNFQKIEQKRKTSVEGLLSILGGCLGLCIGASVVSITEFAYYLLLRPAKFIMKRTKKNLSTSRTNIVQVRSSPVEAL</sequence>
<dbReference type="EMBL" id="GG666584">
    <property type="protein sequence ID" value="EEN51993.1"/>
    <property type="molecule type" value="Genomic_DNA"/>
</dbReference>
<evidence type="ECO:0000256" key="5">
    <source>
        <dbReference type="ARBA" id="ARBA00022989"/>
    </source>
</evidence>
<feature type="compositionally biased region" description="Basic and acidic residues" evidence="12">
    <location>
        <begin position="47"/>
        <end position="59"/>
    </location>
</feature>
<dbReference type="PROSITE" id="PS01206">
    <property type="entry name" value="ASC"/>
    <property type="match status" value="1"/>
</dbReference>
<evidence type="ECO:0000256" key="8">
    <source>
        <dbReference type="ARBA" id="ARBA00023136"/>
    </source>
</evidence>
<dbReference type="Pfam" id="PF00858">
    <property type="entry name" value="ASC"/>
    <property type="match status" value="1"/>
</dbReference>
<keyword evidence="8 13" id="KW-0472">Membrane</keyword>
<keyword evidence="4 11" id="KW-0812">Transmembrane</keyword>
<reference evidence="14" key="1">
    <citation type="journal article" date="2008" name="Nature">
        <title>The amphioxus genome and the evolution of the chordate karyotype.</title>
        <authorList>
            <consortium name="US DOE Joint Genome Institute (JGI-PGF)"/>
            <person name="Putnam N.H."/>
            <person name="Butts T."/>
            <person name="Ferrier D.E.K."/>
            <person name="Furlong R.F."/>
            <person name="Hellsten U."/>
            <person name="Kawashima T."/>
            <person name="Robinson-Rechavi M."/>
            <person name="Shoguchi E."/>
            <person name="Terry A."/>
            <person name="Yu J.-K."/>
            <person name="Benito-Gutierrez E.L."/>
            <person name="Dubchak I."/>
            <person name="Garcia-Fernandez J."/>
            <person name="Gibson-Brown J.J."/>
            <person name="Grigoriev I.V."/>
            <person name="Horton A.C."/>
            <person name="de Jong P.J."/>
            <person name="Jurka J."/>
            <person name="Kapitonov V.V."/>
            <person name="Kohara Y."/>
            <person name="Kuroki Y."/>
            <person name="Lindquist E."/>
            <person name="Lucas S."/>
            <person name="Osoegawa K."/>
            <person name="Pennacchio L.A."/>
            <person name="Salamov A.A."/>
            <person name="Satou Y."/>
            <person name="Sauka-Spengler T."/>
            <person name="Schmutz J."/>
            <person name="Shin-I T."/>
            <person name="Toyoda A."/>
            <person name="Bronner-Fraser M."/>
            <person name="Fujiyama A."/>
            <person name="Holland L.Z."/>
            <person name="Holland P.W.H."/>
            <person name="Satoh N."/>
            <person name="Rokhsar D.S."/>
        </authorList>
    </citation>
    <scope>NUCLEOTIDE SEQUENCE [LARGE SCALE GENOMIC DNA]</scope>
    <source>
        <strain evidence="14">S238N-H82</strain>
        <tissue evidence="14">Testes</tissue>
    </source>
</reference>
<feature type="compositionally biased region" description="Basic and acidic residues" evidence="12">
    <location>
        <begin position="1"/>
        <end position="13"/>
    </location>
</feature>
<dbReference type="Gene3D" id="1.10.287.770">
    <property type="entry name" value="YojJ-like"/>
    <property type="match status" value="1"/>
</dbReference>
<evidence type="ECO:0000256" key="2">
    <source>
        <dbReference type="ARBA" id="ARBA00022448"/>
    </source>
</evidence>
<dbReference type="GO" id="GO:0005272">
    <property type="term" value="F:sodium channel activity"/>
    <property type="evidence" value="ECO:0007669"/>
    <property type="project" value="UniProtKB-KW"/>
</dbReference>
<evidence type="ECO:0000256" key="12">
    <source>
        <dbReference type="SAM" id="MobiDB-lite"/>
    </source>
</evidence>
<evidence type="ECO:0000256" key="6">
    <source>
        <dbReference type="ARBA" id="ARBA00023053"/>
    </source>
</evidence>
<dbReference type="PANTHER" id="PTHR11690">
    <property type="entry name" value="AMILORIDE-SENSITIVE SODIUM CHANNEL-RELATED"/>
    <property type="match status" value="1"/>
</dbReference>
<protein>
    <submittedName>
        <fullName evidence="14">Uncharacterized protein</fullName>
    </submittedName>
</protein>
<dbReference type="InterPro" id="IPR020903">
    <property type="entry name" value="ENaC_CS"/>
</dbReference>
<proteinExistence type="inferred from homology"/>
<keyword evidence="9 11" id="KW-0739">Sodium transport</keyword>
<comment type="subcellular location">
    <subcellularLocation>
        <location evidence="1">Membrane</location>
        <topology evidence="1">Multi-pass membrane protein</topology>
    </subcellularLocation>
</comment>
<feature type="transmembrane region" description="Helical" evidence="13">
    <location>
        <begin position="88"/>
        <end position="111"/>
    </location>
</feature>
<evidence type="ECO:0000256" key="9">
    <source>
        <dbReference type="ARBA" id="ARBA00023201"/>
    </source>
</evidence>
<keyword evidence="2 11" id="KW-0813">Transport</keyword>
<feature type="transmembrane region" description="Helical" evidence="13">
    <location>
        <begin position="460"/>
        <end position="487"/>
    </location>
</feature>
<dbReference type="eggNOG" id="KOG4294">
    <property type="taxonomic scope" value="Eukaryota"/>
</dbReference>
<gene>
    <name evidence="14" type="ORF">BRAFLDRAFT_96754</name>
</gene>
<dbReference type="Gene3D" id="2.60.470.10">
    <property type="entry name" value="Acid-sensing ion channels like domains"/>
    <property type="match status" value="1"/>
</dbReference>
<comment type="similarity">
    <text evidence="11">Belongs to the amiloride-sensitive sodium channel (TC 1.A.6) family.</text>
</comment>
<evidence type="ECO:0000256" key="7">
    <source>
        <dbReference type="ARBA" id="ARBA00023065"/>
    </source>
</evidence>
<dbReference type="PANTHER" id="PTHR11690:SF286">
    <property type="entry name" value="ACID-SENSING ION CHANNEL 5"/>
    <property type="match status" value="1"/>
</dbReference>
<accession>C3Z667</accession>
<keyword evidence="3 11" id="KW-0894">Sodium channel</keyword>
<evidence type="ECO:0000256" key="10">
    <source>
        <dbReference type="ARBA" id="ARBA00023303"/>
    </source>
</evidence>
<evidence type="ECO:0000256" key="13">
    <source>
        <dbReference type="SAM" id="Phobius"/>
    </source>
</evidence>